<name>A0ACC2SH90_9FUNG</name>
<keyword evidence="2" id="KW-1185">Reference proteome</keyword>
<protein>
    <submittedName>
        <fullName evidence="1">Uncharacterized protein</fullName>
    </submittedName>
</protein>
<evidence type="ECO:0000313" key="1">
    <source>
        <dbReference type="EMBL" id="KAJ9061734.1"/>
    </source>
</evidence>
<dbReference type="Proteomes" id="UP001165960">
    <property type="component" value="Unassembled WGS sequence"/>
</dbReference>
<gene>
    <name evidence="1" type="ORF">DSO57_1017829</name>
</gene>
<proteinExistence type="predicted"/>
<dbReference type="EMBL" id="QTSX02005046">
    <property type="protein sequence ID" value="KAJ9061734.1"/>
    <property type="molecule type" value="Genomic_DNA"/>
</dbReference>
<comment type="caution">
    <text evidence="1">The sequence shown here is derived from an EMBL/GenBank/DDBJ whole genome shotgun (WGS) entry which is preliminary data.</text>
</comment>
<organism evidence="1 2">
    <name type="scientific">Entomophthora muscae</name>
    <dbReference type="NCBI Taxonomy" id="34485"/>
    <lineage>
        <taxon>Eukaryota</taxon>
        <taxon>Fungi</taxon>
        <taxon>Fungi incertae sedis</taxon>
        <taxon>Zoopagomycota</taxon>
        <taxon>Entomophthoromycotina</taxon>
        <taxon>Entomophthoromycetes</taxon>
        <taxon>Entomophthorales</taxon>
        <taxon>Entomophthoraceae</taxon>
        <taxon>Entomophthora</taxon>
    </lineage>
</organism>
<sequence length="50" mass="5800">MIHRKFLTTFQLVSYRNRYERSVITQLTQAIPSTLDPTRPNGIIGLTIHT</sequence>
<accession>A0ACC2SH90</accession>
<evidence type="ECO:0000313" key="2">
    <source>
        <dbReference type="Proteomes" id="UP001165960"/>
    </source>
</evidence>
<reference evidence="1" key="1">
    <citation type="submission" date="2022-04" db="EMBL/GenBank/DDBJ databases">
        <title>Genome of the entomopathogenic fungus Entomophthora muscae.</title>
        <authorList>
            <person name="Elya C."/>
            <person name="Lovett B.R."/>
            <person name="Lee E."/>
            <person name="Macias A.M."/>
            <person name="Hajek A.E."/>
            <person name="De Bivort B.L."/>
            <person name="Kasson M.T."/>
            <person name="De Fine Licht H.H."/>
            <person name="Stajich J.E."/>
        </authorList>
    </citation>
    <scope>NUCLEOTIDE SEQUENCE</scope>
    <source>
        <strain evidence="1">Berkeley</strain>
    </source>
</reference>